<proteinExistence type="predicted"/>
<dbReference type="EMBL" id="OX451739">
    <property type="protein sequence ID" value="CAI8611433.1"/>
    <property type="molecule type" value="Genomic_DNA"/>
</dbReference>
<accession>A0AAV1AQH0</accession>
<name>A0AAV1AQH0_VICFA</name>
<dbReference type="Proteomes" id="UP001157006">
    <property type="component" value="Chromosome 4"/>
</dbReference>
<reference evidence="2 3" key="1">
    <citation type="submission" date="2023-01" db="EMBL/GenBank/DDBJ databases">
        <authorList>
            <person name="Kreplak J."/>
        </authorList>
    </citation>
    <scope>NUCLEOTIDE SEQUENCE [LARGE SCALE GENOMIC DNA]</scope>
</reference>
<keyword evidence="1" id="KW-0732">Signal</keyword>
<feature type="signal peptide" evidence="1">
    <location>
        <begin position="1"/>
        <end position="26"/>
    </location>
</feature>
<gene>
    <name evidence="2" type="ORF">VFH_IV229000</name>
</gene>
<sequence>MKWEGKFWGTTHSIHLLWSSVQGTLCFISDSRPSSTNSDVIPSCQASSAANPSYKHSTSISFTILFNLSVSICQHSSSSSTLNFSQFYTSRLFNISSLVIVVATRTKDKYLGIQIDEDPMVEIEWSCKCLVVLDSEDDGA</sequence>
<evidence type="ECO:0000313" key="3">
    <source>
        <dbReference type="Proteomes" id="UP001157006"/>
    </source>
</evidence>
<protein>
    <submittedName>
        <fullName evidence="2">Uncharacterized protein</fullName>
    </submittedName>
</protein>
<organism evidence="2 3">
    <name type="scientific">Vicia faba</name>
    <name type="common">Broad bean</name>
    <name type="synonym">Faba vulgaris</name>
    <dbReference type="NCBI Taxonomy" id="3906"/>
    <lineage>
        <taxon>Eukaryota</taxon>
        <taxon>Viridiplantae</taxon>
        <taxon>Streptophyta</taxon>
        <taxon>Embryophyta</taxon>
        <taxon>Tracheophyta</taxon>
        <taxon>Spermatophyta</taxon>
        <taxon>Magnoliopsida</taxon>
        <taxon>eudicotyledons</taxon>
        <taxon>Gunneridae</taxon>
        <taxon>Pentapetalae</taxon>
        <taxon>rosids</taxon>
        <taxon>fabids</taxon>
        <taxon>Fabales</taxon>
        <taxon>Fabaceae</taxon>
        <taxon>Papilionoideae</taxon>
        <taxon>50 kb inversion clade</taxon>
        <taxon>NPAAA clade</taxon>
        <taxon>Hologalegina</taxon>
        <taxon>IRL clade</taxon>
        <taxon>Fabeae</taxon>
        <taxon>Vicia</taxon>
    </lineage>
</organism>
<feature type="chain" id="PRO_5043773999" evidence="1">
    <location>
        <begin position="27"/>
        <end position="140"/>
    </location>
</feature>
<keyword evidence="3" id="KW-1185">Reference proteome</keyword>
<evidence type="ECO:0000256" key="1">
    <source>
        <dbReference type="SAM" id="SignalP"/>
    </source>
</evidence>
<dbReference type="AlphaFoldDB" id="A0AAV1AQH0"/>
<evidence type="ECO:0000313" key="2">
    <source>
        <dbReference type="EMBL" id="CAI8611433.1"/>
    </source>
</evidence>